<reference evidence="3 4" key="1">
    <citation type="submission" date="2017-04" db="EMBL/GenBank/DDBJ databases">
        <title>The new phylogeny of genus Mycobacterium.</title>
        <authorList>
            <person name="Tortoli E."/>
            <person name="Trovato A."/>
            <person name="Cirillo D.M."/>
        </authorList>
    </citation>
    <scope>NUCLEOTIDE SEQUENCE [LARGE SCALE GENOMIC DNA]</scope>
    <source>
        <strain evidence="3 4">KCTC 19819</strain>
    </source>
</reference>
<protein>
    <submittedName>
        <fullName evidence="3">Mammalian cell entry protein</fullName>
    </submittedName>
</protein>
<evidence type="ECO:0000313" key="3">
    <source>
        <dbReference type="EMBL" id="OSC28360.1"/>
    </source>
</evidence>
<dbReference type="PANTHER" id="PTHR33371">
    <property type="entry name" value="INTERMEMBRANE PHOSPHOLIPID TRANSPORT SYSTEM BINDING PROTEIN MLAD-RELATED"/>
    <property type="match status" value="1"/>
</dbReference>
<dbReference type="RefSeq" id="WP_085305375.1">
    <property type="nucleotide sequence ID" value="NZ_AP022594.1"/>
</dbReference>
<evidence type="ECO:0000313" key="4">
    <source>
        <dbReference type="Proteomes" id="UP000193577"/>
    </source>
</evidence>
<comment type="caution">
    <text evidence="3">The sequence shown here is derived from an EMBL/GenBank/DDBJ whole genome shotgun (WGS) entry which is preliminary data.</text>
</comment>
<dbReference type="PANTHER" id="PTHR33371:SF17">
    <property type="entry name" value="MCE-FAMILY PROTEIN MCE1B"/>
    <property type="match status" value="1"/>
</dbReference>
<dbReference type="Pfam" id="PF11887">
    <property type="entry name" value="Mce4_CUP1"/>
    <property type="match status" value="1"/>
</dbReference>
<dbReference type="OrthoDB" id="338143at2"/>
<evidence type="ECO:0000259" key="2">
    <source>
        <dbReference type="Pfam" id="PF11887"/>
    </source>
</evidence>
<feature type="domain" description="Mce/MlaD" evidence="1">
    <location>
        <begin position="37"/>
        <end position="114"/>
    </location>
</feature>
<dbReference type="EMBL" id="NCXO01000055">
    <property type="protein sequence ID" value="OSC28360.1"/>
    <property type="molecule type" value="Genomic_DNA"/>
</dbReference>
<dbReference type="Proteomes" id="UP000193577">
    <property type="component" value="Unassembled WGS sequence"/>
</dbReference>
<dbReference type="GO" id="GO:0005576">
    <property type="term" value="C:extracellular region"/>
    <property type="evidence" value="ECO:0007669"/>
    <property type="project" value="TreeGrafter"/>
</dbReference>
<keyword evidence="4" id="KW-1185">Reference proteome</keyword>
<feature type="domain" description="Mammalian cell entry C-terminal" evidence="2">
    <location>
        <begin position="123"/>
        <end position="227"/>
    </location>
</feature>
<proteinExistence type="predicted"/>
<dbReference type="Pfam" id="PF02470">
    <property type="entry name" value="MlaD"/>
    <property type="match status" value="1"/>
</dbReference>
<dbReference type="GO" id="GO:0051701">
    <property type="term" value="P:biological process involved in interaction with host"/>
    <property type="evidence" value="ECO:0007669"/>
    <property type="project" value="TreeGrafter"/>
</dbReference>
<dbReference type="InterPro" id="IPR052336">
    <property type="entry name" value="MlaD_Phospholipid_Transporter"/>
</dbReference>
<organism evidence="3 4">
    <name type="scientific">Mycolicibacillus koreensis</name>
    <dbReference type="NCBI Taxonomy" id="1069220"/>
    <lineage>
        <taxon>Bacteria</taxon>
        <taxon>Bacillati</taxon>
        <taxon>Actinomycetota</taxon>
        <taxon>Actinomycetes</taxon>
        <taxon>Mycobacteriales</taxon>
        <taxon>Mycobacteriaceae</taxon>
        <taxon>Mycolicibacillus</taxon>
    </lineage>
</organism>
<name>A0A7I7SII5_9MYCO</name>
<sequence length="336" mass="35962">MITPRGALWRLVASALVAGVVAVLIVNVLRQPVDAPTRAYRADFTDASGLTLDADVRVRGVRVGKVTAIRLVRNAGRSLAEVGFSLEDRFGIGPDTRVAIKFQALTGLRYLAVLEPGEPDAPATLPAGSHLPTTMTQPSLDVTTLFNGLQPVLATLTPEQLNTFTDHVATVLAGDGSGLAPMLDSIRALAEFVADRQTVISTLLANLGALSESVGGRSREFIQLLTWANRPVDAAMEVLDEFRKSALYGPQFTRTLVRLLHHLGIEPGASIDDGLDKAITNFDDTLDGFKMIPVVWENIEPPGAEGDPMACSRGRAQLPETLDVLLGGQRVVLCNR</sequence>
<gene>
    <name evidence="3" type="ORF">B8W67_17775</name>
</gene>
<dbReference type="AlphaFoldDB" id="A0A7I7SII5"/>
<accession>A0A7I7SII5</accession>
<dbReference type="InterPro" id="IPR024516">
    <property type="entry name" value="Mce_C"/>
</dbReference>
<evidence type="ECO:0000259" key="1">
    <source>
        <dbReference type="Pfam" id="PF02470"/>
    </source>
</evidence>
<dbReference type="InterPro" id="IPR003399">
    <property type="entry name" value="Mce/MlaD"/>
</dbReference>